<dbReference type="Proteomes" id="UP000307440">
    <property type="component" value="Unassembled WGS sequence"/>
</dbReference>
<keyword evidence="5 9" id="KW-0560">Oxidoreductase</keyword>
<dbReference type="InterPro" id="IPR036396">
    <property type="entry name" value="Cyt_P450_sf"/>
</dbReference>
<dbReference type="PANTHER" id="PTHR24287:SF1">
    <property type="entry name" value="P450, PUTATIVE (EUROFUNG)-RELATED"/>
    <property type="match status" value="1"/>
</dbReference>
<dbReference type="InterPro" id="IPR002401">
    <property type="entry name" value="Cyt_P450_E_grp-I"/>
</dbReference>
<accession>A0A5C3KJL7</accession>
<evidence type="ECO:0000313" key="10">
    <source>
        <dbReference type="EMBL" id="TFK20380.1"/>
    </source>
</evidence>
<keyword evidence="3 8" id="KW-0349">Heme</keyword>
<reference evidence="10 11" key="1">
    <citation type="journal article" date="2019" name="Nat. Ecol. Evol.">
        <title>Megaphylogeny resolves global patterns of mushroom evolution.</title>
        <authorList>
            <person name="Varga T."/>
            <person name="Krizsan K."/>
            <person name="Foldi C."/>
            <person name="Dima B."/>
            <person name="Sanchez-Garcia M."/>
            <person name="Sanchez-Ramirez S."/>
            <person name="Szollosi G.J."/>
            <person name="Szarkandi J.G."/>
            <person name="Papp V."/>
            <person name="Albert L."/>
            <person name="Andreopoulos W."/>
            <person name="Angelini C."/>
            <person name="Antonin V."/>
            <person name="Barry K.W."/>
            <person name="Bougher N.L."/>
            <person name="Buchanan P."/>
            <person name="Buyck B."/>
            <person name="Bense V."/>
            <person name="Catcheside P."/>
            <person name="Chovatia M."/>
            <person name="Cooper J."/>
            <person name="Damon W."/>
            <person name="Desjardin D."/>
            <person name="Finy P."/>
            <person name="Geml J."/>
            <person name="Haridas S."/>
            <person name="Hughes K."/>
            <person name="Justo A."/>
            <person name="Karasinski D."/>
            <person name="Kautmanova I."/>
            <person name="Kiss B."/>
            <person name="Kocsube S."/>
            <person name="Kotiranta H."/>
            <person name="LaButti K.M."/>
            <person name="Lechner B.E."/>
            <person name="Liimatainen K."/>
            <person name="Lipzen A."/>
            <person name="Lukacs Z."/>
            <person name="Mihaltcheva S."/>
            <person name="Morgado L.N."/>
            <person name="Niskanen T."/>
            <person name="Noordeloos M.E."/>
            <person name="Ohm R.A."/>
            <person name="Ortiz-Santana B."/>
            <person name="Ovrebo C."/>
            <person name="Racz N."/>
            <person name="Riley R."/>
            <person name="Savchenko A."/>
            <person name="Shiryaev A."/>
            <person name="Soop K."/>
            <person name="Spirin V."/>
            <person name="Szebenyi C."/>
            <person name="Tomsovsky M."/>
            <person name="Tulloss R.E."/>
            <person name="Uehling J."/>
            <person name="Grigoriev I.V."/>
            <person name="Vagvolgyi C."/>
            <person name="Papp T."/>
            <person name="Martin F.M."/>
            <person name="Miettinen O."/>
            <person name="Hibbett D.S."/>
            <person name="Nagy L.G."/>
        </authorList>
    </citation>
    <scope>NUCLEOTIDE SEQUENCE [LARGE SCALE GENOMIC DNA]</scope>
    <source>
        <strain evidence="10 11">CBS 121175</strain>
    </source>
</reference>
<evidence type="ECO:0000256" key="8">
    <source>
        <dbReference type="PIRSR" id="PIRSR602401-1"/>
    </source>
</evidence>
<dbReference type="EMBL" id="ML210302">
    <property type="protein sequence ID" value="TFK20380.1"/>
    <property type="molecule type" value="Genomic_DNA"/>
</dbReference>
<dbReference type="GO" id="GO:0020037">
    <property type="term" value="F:heme binding"/>
    <property type="evidence" value="ECO:0007669"/>
    <property type="project" value="InterPro"/>
</dbReference>
<dbReference type="InterPro" id="IPR047146">
    <property type="entry name" value="Cyt_P450_E_CYP52_fungi"/>
</dbReference>
<dbReference type="GO" id="GO:0005506">
    <property type="term" value="F:iron ion binding"/>
    <property type="evidence" value="ECO:0007669"/>
    <property type="project" value="InterPro"/>
</dbReference>
<evidence type="ECO:0000256" key="7">
    <source>
        <dbReference type="ARBA" id="ARBA00023033"/>
    </source>
</evidence>
<dbReference type="PANTHER" id="PTHR24287">
    <property type="entry name" value="P450, PUTATIVE (EUROFUNG)-RELATED"/>
    <property type="match status" value="1"/>
</dbReference>
<dbReference type="PRINTS" id="PR00385">
    <property type="entry name" value="P450"/>
</dbReference>
<dbReference type="GO" id="GO:0004497">
    <property type="term" value="F:monooxygenase activity"/>
    <property type="evidence" value="ECO:0007669"/>
    <property type="project" value="UniProtKB-KW"/>
</dbReference>
<dbReference type="SUPFAM" id="SSF48264">
    <property type="entry name" value="Cytochrome P450"/>
    <property type="match status" value="1"/>
</dbReference>
<keyword evidence="4 8" id="KW-0479">Metal-binding</keyword>
<comment type="similarity">
    <text evidence="2 9">Belongs to the cytochrome P450 family.</text>
</comment>
<proteinExistence type="inferred from homology"/>
<evidence type="ECO:0000256" key="2">
    <source>
        <dbReference type="ARBA" id="ARBA00010617"/>
    </source>
</evidence>
<comment type="cofactor">
    <cofactor evidence="1 8">
        <name>heme</name>
        <dbReference type="ChEBI" id="CHEBI:30413"/>
    </cofactor>
</comment>
<keyword evidence="7 9" id="KW-0503">Monooxygenase</keyword>
<name>A0A5C3KJL7_COPMA</name>
<keyword evidence="11" id="KW-1185">Reference proteome</keyword>
<dbReference type="CDD" id="cd11063">
    <property type="entry name" value="CYP52"/>
    <property type="match status" value="1"/>
</dbReference>
<dbReference type="Pfam" id="PF00067">
    <property type="entry name" value="p450"/>
    <property type="match status" value="1"/>
</dbReference>
<dbReference type="OrthoDB" id="1470350at2759"/>
<dbReference type="AlphaFoldDB" id="A0A5C3KJL7"/>
<dbReference type="Gene3D" id="1.10.630.10">
    <property type="entry name" value="Cytochrome P450"/>
    <property type="match status" value="1"/>
</dbReference>
<organism evidence="10 11">
    <name type="scientific">Coprinopsis marcescibilis</name>
    <name type="common">Agaric fungus</name>
    <name type="synonym">Psathyrella marcescibilis</name>
    <dbReference type="NCBI Taxonomy" id="230819"/>
    <lineage>
        <taxon>Eukaryota</taxon>
        <taxon>Fungi</taxon>
        <taxon>Dikarya</taxon>
        <taxon>Basidiomycota</taxon>
        <taxon>Agaricomycotina</taxon>
        <taxon>Agaricomycetes</taxon>
        <taxon>Agaricomycetidae</taxon>
        <taxon>Agaricales</taxon>
        <taxon>Agaricineae</taxon>
        <taxon>Psathyrellaceae</taxon>
        <taxon>Coprinopsis</taxon>
    </lineage>
</organism>
<evidence type="ECO:0000256" key="6">
    <source>
        <dbReference type="ARBA" id="ARBA00023004"/>
    </source>
</evidence>
<sequence>MVGLPPGPLYLLKVAPGLALPPLATYGALHWLESSDILHLPTWAIVALVASAKPAQYIAELYYHRIRNWVKARKVGARLVPHVEERWPYFGGISIIQQLSDGFKNGYVGETIPGWAEKYGNFFELRLLSESQIWTIEPEHIKAILATQFDNFEKGTNFTKKFDSFLGTGVFNSDGSMWKFHRSLTRPFFNRERVSDFDIFNKHSEEALALAKARLAEGYALDFQDLVSRFTLDSACQFLFGEQLKCLEAGIPYPGNADRKDPAQFTEHPSGPVAEAFSVGLNEVTLRSIIGEQWALREFWADMVKPHREMVDSLIDPMLEKALKERFSNKEKTSHEGETVLSAIIPLTQDKAVIKDALVNLLVAGRDTTASCLTFCVYMMAEYPHIAERLRKEILAKVGETGRPSYDDIRDMKYLRAFINEVLRLYPPVPFDIRASINDTVFTSKDGSQPLFIPRKTQIGYAVWSMHRRKDLWGPDAEEFDPDRWLDERLAKYFTPNPFIFLPFNAGPRICLGQQFAYHEISFFLIRLLQQFSQFELARDSQPLESLPPAHWAKCSGTKGREKVWPAGNLTLFVKGGLWVRMK</sequence>
<evidence type="ECO:0000256" key="1">
    <source>
        <dbReference type="ARBA" id="ARBA00001971"/>
    </source>
</evidence>
<feature type="binding site" description="axial binding residue" evidence="8">
    <location>
        <position position="511"/>
    </location>
    <ligand>
        <name>heme</name>
        <dbReference type="ChEBI" id="CHEBI:30413"/>
    </ligand>
    <ligandPart>
        <name>Fe</name>
        <dbReference type="ChEBI" id="CHEBI:18248"/>
    </ligandPart>
</feature>
<evidence type="ECO:0000313" key="11">
    <source>
        <dbReference type="Proteomes" id="UP000307440"/>
    </source>
</evidence>
<evidence type="ECO:0000256" key="9">
    <source>
        <dbReference type="RuleBase" id="RU000461"/>
    </source>
</evidence>
<protein>
    <submittedName>
        <fullName evidence="10">Cytochrome P450 monooxygenase pc-3</fullName>
    </submittedName>
</protein>
<dbReference type="InterPro" id="IPR001128">
    <property type="entry name" value="Cyt_P450"/>
</dbReference>
<dbReference type="STRING" id="230819.A0A5C3KJL7"/>
<keyword evidence="6 8" id="KW-0408">Iron</keyword>
<evidence type="ECO:0000256" key="4">
    <source>
        <dbReference type="ARBA" id="ARBA00022723"/>
    </source>
</evidence>
<evidence type="ECO:0000256" key="3">
    <source>
        <dbReference type="ARBA" id="ARBA00022617"/>
    </source>
</evidence>
<gene>
    <name evidence="10" type="ORF">FA15DRAFT_625475</name>
</gene>
<dbReference type="GO" id="GO:0016705">
    <property type="term" value="F:oxidoreductase activity, acting on paired donors, with incorporation or reduction of molecular oxygen"/>
    <property type="evidence" value="ECO:0007669"/>
    <property type="project" value="InterPro"/>
</dbReference>
<dbReference type="PRINTS" id="PR00463">
    <property type="entry name" value="EP450I"/>
</dbReference>
<evidence type="ECO:0000256" key="5">
    <source>
        <dbReference type="ARBA" id="ARBA00023002"/>
    </source>
</evidence>
<dbReference type="InterPro" id="IPR017972">
    <property type="entry name" value="Cyt_P450_CS"/>
</dbReference>
<dbReference type="PROSITE" id="PS00086">
    <property type="entry name" value="CYTOCHROME_P450"/>
    <property type="match status" value="1"/>
</dbReference>